<name>A0AAV1ETN3_XYRNO</name>
<keyword evidence="8" id="KW-1185">Reference proteome</keyword>
<keyword evidence="5" id="KW-0372">Hormone</keyword>
<evidence type="ECO:0000256" key="3">
    <source>
        <dbReference type="ARBA" id="ARBA00022525"/>
    </source>
</evidence>
<comment type="similarity">
    <text evidence="2">Belongs to the parathyroid hormone family.</text>
</comment>
<evidence type="ECO:0000256" key="4">
    <source>
        <dbReference type="ARBA" id="ARBA00022685"/>
    </source>
</evidence>
<keyword evidence="3" id="KW-0964">Secreted</keyword>
<evidence type="ECO:0000313" key="8">
    <source>
        <dbReference type="Proteomes" id="UP001178508"/>
    </source>
</evidence>
<feature type="chain" id="PRO_5043931381" evidence="6">
    <location>
        <begin position="23"/>
        <end position="119"/>
    </location>
</feature>
<sequence length="119" mass="13443">MQTSHRPVQLLAVMLLIVSTFGQYEQDKSRRAVTEHQLMHDRSQNIQSLKRLIWLSSAIEGLHTAQTRSAVFNPSKSLNLAQNPVLIPAAESPQPSRVHSLLRDSFNSLYLSKLPDREA</sequence>
<keyword evidence="4" id="KW-0165">Cleavage on pair of basic residues</keyword>
<dbReference type="AlphaFoldDB" id="A0AAV1ETN3"/>
<dbReference type="Pfam" id="PF01279">
    <property type="entry name" value="Parathyroid"/>
    <property type="match status" value="1"/>
</dbReference>
<organism evidence="7 8">
    <name type="scientific">Xyrichtys novacula</name>
    <name type="common">Pearly razorfish</name>
    <name type="synonym">Hemipteronotus novacula</name>
    <dbReference type="NCBI Taxonomy" id="13765"/>
    <lineage>
        <taxon>Eukaryota</taxon>
        <taxon>Metazoa</taxon>
        <taxon>Chordata</taxon>
        <taxon>Craniata</taxon>
        <taxon>Vertebrata</taxon>
        <taxon>Euteleostomi</taxon>
        <taxon>Actinopterygii</taxon>
        <taxon>Neopterygii</taxon>
        <taxon>Teleostei</taxon>
        <taxon>Neoteleostei</taxon>
        <taxon>Acanthomorphata</taxon>
        <taxon>Eupercaria</taxon>
        <taxon>Labriformes</taxon>
        <taxon>Labridae</taxon>
        <taxon>Xyrichtys</taxon>
    </lineage>
</organism>
<comment type="subcellular location">
    <subcellularLocation>
        <location evidence="1">Secreted</location>
    </subcellularLocation>
</comment>
<dbReference type="GO" id="GO:0005576">
    <property type="term" value="C:extracellular region"/>
    <property type="evidence" value="ECO:0007669"/>
    <property type="project" value="UniProtKB-SubCell"/>
</dbReference>
<evidence type="ECO:0000256" key="1">
    <source>
        <dbReference type="ARBA" id="ARBA00004613"/>
    </source>
</evidence>
<feature type="signal peptide" evidence="6">
    <location>
        <begin position="1"/>
        <end position="22"/>
    </location>
</feature>
<dbReference type="SMART" id="SM00087">
    <property type="entry name" value="PTH"/>
    <property type="match status" value="1"/>
</dbReference>
<dbReference type="InterPro" id="IPR001415">
    <property type="entry name" value="PTH/PTH-rel"/>
</dbReference>
<evidence type="ECO:0000256" key="5">
    <source>
        <dbReference type="ARBA" id="ARBA00022702"/>
    </source>
</evidence>
<protein>
    <submittedName>
        <fullName evidence="7">Parathyroid hormone 4-like</fullName>
    </submittedName>
</protein>
<dbReference type="Proteomes" id="UP001178508">
    <property type="component" value="Chromosome 2"/>
</dbReference>
<evidence type="ECO:0000313" key="7">
    <source>
        <dbReference type="EMBL" id="CAJ1052055.1"/>
    </source>
</evidence>
<evidence type="ECO:0000256" key="6">
    <source>
        <dbReference type="SAM" id="SignalP"/>
    </source>
</evidence>
<dbReference type="GO" id="GO:0005179">
    <property type="term" value="F:hormone activity"/>
    <property type="evidence" value="ECO:0007669"/>
    <property type="project" value="UniProtKB-KW"/>
</dbReference>
<proteinExistence type="inferred from homology"/>
<dbReference type="EMBL" id="OY660865">
    <property type="protein sequence ID" value="CAJ1052055.1"/>
    <property type="molecule type" value="Genomic_DNA"/>
</dbReference>
<evidence type="ECO:0000256" key="2">
    <source>
        <dbReference type="ARBA" id="ARBA00006307"/>
    </source>
</evidence>
<dbReference type="PANTHER" id="PTHR17223:SF0">
    <property type="entry name" value="PARATHYROID HORMONE-RELATED PROTEIN"/>
    <property type="match status" value="1"/>
</dbReference>
<accession>A0AAV1ETN3</accession>
<keyword evidence="6" id="KW-0732">Signal</keyword>
<dbReference type="GO" id="GO:0030282">
    <property type="term" value="P:bone mineralization"/>
    <property type="evidence" value="ECO:0007669"/>
    <property type="project" value="InterPro"/>
</dbReference>
<reference evidence="7" key="1">
    <citation type="submission" date="2023-08" db="EMBL/GenBank/DDBJ databases">
        <authorList>
            <person name="Alioto T."/>
            <person name="Alioto T."/>
            <person name="Gomez Garrido J."/>
        </authorList>
    </citation>
    <scope>NUCLEOTIDE SEQUENCE</scope>
</reference>
<gene>
    <name evidence="7" type="ORF">XNOV1_A038813</name>
</gene>
<dbReference type="InterPro" id="IPR003626">
    <property type="entry name" value="PTH-rel"/>
</dbReference>
<dbReference type="PANTHER" id="PTHR17223">
    <property type="entry name" value="PARATHYROID HORMONE-RELATED"/>
    <property type="match status" value="1"/>
</dbReference>